<comment type="subcellular location">
    <subcellularLocation>
        <location evidence="1 6">Bacterial flagellum basal body</location>
    </subcellularLocation>
</comment>
<feature type="domain" description="Flagellar basal body rod protein N-terminal" evidence="7">
    <location>
        <begin position="9"/>
        <end position="36"/>
    </location>
</feature>
<evidence type="ECO:0000256" key="4">
    <source>
        <dbReference type="ARBA" id="ARBA00023143"/>
    </source>
</evidence>
<evidence type="ECO:0000256" key="1">
    <source>
        <dbReference type="ARBA" id="ARBA00004117"/>
    </source>
</evidence>
<reference evidence="8 9" key="1">
    <citation type="submission" date="2018-09" db="EMBL/GenBank/DDBJ databases">
        <title>Novel species of Cryobacterium.</title>
        <authorList>
            <person name="Liu Q."/>
            <person name="Xin Y.-H."/>
        </authorList>
    </citation>
    <scope>NUCLEOTIDE SEQUENCE [LARGE SCALE GENOMIC DNA]</scope>
    <source>
        <strain evidence="8 9">Hh39</strain>
    </source>
</reference>
<dbReference type="InterPro" id="IPR019776">
    <property type="entry name" value="Flagellar_basal_body_rod_CS"/>
</dbReference>
<dbReference type="Proteomes" id="UP000272015">
    <property type="component" value="Unassembled WGS sequence"/>
</dbReference>
<keyword evidence="8" id="KW-0966">Cell projection</keyword>
<name>A0A3A5MH69_9MICO</name>
<evidence type="ECO:0000256" key="3">
    <source>
        <dbReference type="ARBA" id="ARBA00014376"/>
    </source>
</evidence>
<comment type="subunit">
    <text evidence="6">The basal body constitutes a major portion of the flagellar organelle and consists of a number of rings mounted on a central rod.</text>
</comment>
<dbReference type="Pfam" id="PF00460">
    <property type="entry name" value="Flg_bb_rod"/>
    <property type="match status" value="1"/>
</dbReference>
<keyword evidence="9" id="KW-1185">Reference proteome</keyword>
<comment type="similarity">
    <text evidence="2 6">Belongs to the flagella basal body rod proteins family.</text>
</comment>
<sequence>MLGSVTSNALASTLTALSLRQSVIATNIANVNTPDYRAQVVSFEGALARSIEEGSGIITPTVTRSDEATKLNGNNVNLDVETLASTEALLRYQFAAKAVEGPVTGLRTAMRTN</sequence>
<keyword evidence="8" id="KW-0282">Flagellum</keyword>
<protein>
    <recommendedName>
        <fullName evidence="3 6">Flagellar basal body rod protein FlgB</fullName>
    </recommendedName>
</protein>
<dbReference type="InterPro" id="IPR001444">
    <property type="entry name" value="Flag_bb_rod_N"/>
</dbReference>
<keyword evidence="4 6" id="KW-0975">Bacterial flagellum</keyword>
<evidence type="ECO:0000256" key="6">
    <source>
        <dbReference type="PIRNR" id="PIRNR002889"/>
    </source>
</evidence>
<dbReference type="GO" id="GO:0030694">
    <property type="term" value="C:bacterial-type flagellum basal body, rod"/>
    <property type="evidence" value="ECO:0007669"/>
    <property type="project" value="InterPro"/>
</dbReference>
<keyword evidence="8" id="KW-0969">Cilium</keyword>
<evidence type="ECO:0000256" key="5">
    <source>
        <dbReference type="ARBA" id="ARBA00024934"/>
    </source>
</evidence>
<comment type="function">
    <text evidence="5 6">Structural component of flagellum, the bacterial motility apparatus. Part of the rod structure of flagellar basal body.</text>
</comment>
<gene>
    <name evidence="8" type="ORF">D6T64_11090</name>
</gene>
<evidence type="ECO:0000313" key="9">
    <source>
        <dbReference type="Proteomes" id="UP000272015"/>
    </source>
</evidence>
<accession>A0A3A5MH69</accession>
<dbReference type="PIRSF" id="PIRSF002889">
    <property type="entry name" value="Rod_FlgB"/>
    <property type="match status" value="1"/>
</dbReference>
<dbReference type="PROSITE" id="PS00588">
    <property type="entry name" value="FLAGELLA_BB_ROD"/>
    <property type="match status" value="1"/>
</dbReference>
<dbReference type="InterPro" id="IPR006300">
    <property type="entry name" value="FlgB"/>
</dbReference>
<dbReference type="GO" id="GO:0071973">
    <property type="term" value="P:bacterial-type flagellum-dependent cell motility"/>
    <property type="evidence" value="ECO:0007669"/>
    <property type="project" value="InterPro"/>
</dbReference>
<organism evidence="8 9">
    <name type="scientific">Cryobacterium melibiosiphilum</name>
    <dbReference type="NCBI Taxonomy" id="995039"/>
    <lineage>
        <taxon>Bacteria</taxon>
        <taxon>Bacillati</taxon>
        <taxon>Actinomycetota</taxon>
        <taxon>Actinomycetes</taxon>
        <taxon>Micrococcales</taxon>
        <taxon>Microbacteriaceae</taxon>
        <taxon>Cryobacterium</taxon>
    </lineage>
</organism>
<evidence type="ECO:0000313" key="8">
    <source>
        <dbReference type="EMBL" id="RJT88191.1"/>
    </source>
</evidence>
<dbReference type="AlphaFoldDB" id="A0A3A5MH69"/>
<proteinExistence type="inferred from homology"/>
<comment type="caution">
    <text evidence="8">The sequence shown here is derived from an EMBL/GenBank/DDBJ whole genome shotgun (WGS) entry which is preliminary data.</text>
</comment>
<evidence type="ECO:0000256" key="2">
    <source>
        <dbReference type="ARBA" id="ARBA00009677"/>
    </source>
</evidence>
<dbReference type="EMBL" id="QZVS01000084">
    <property type="protein sequence ID" value="RJT88191.1"/>
    <property type="molecule type" value="Genomic_DNA"/>
</dbReference>
<dbReference type="OrthoDB" id="9788334at2"/>
<evidence type="ECO:0000259" key="7">
    <source>
        <dbReference type="Pfam" id="PF00460"/>
    </source>
</evidence>